<reference evidence="1" key="1">
    <citation type="submission" date="2017-02" db="EMBL/GenBank/DDBJ databases">
        <title>Genome sequence of Serratia marcescens phage BF.</title>
        <authorList>
            <person name="Casey E."/>
            <person name="Fitzgerald B."/>
            <person name="Mahony J."/>
            <person name="Lugli G."/>
            <person name="Ventura M."/>
            <person name="van Sinderen D."/>
        </authorList>
    </citation>
    <scope>NUCLEOTIDE SEQUENCE [LARGE SCALE GENOMIC DNA]</scope>
</reference>
<evidence type="ECO:0000313" key="1">
    <source>
        <dbReference type="EMBL" id="AQW88606.1"/>
    </source>
</evidence>
<protein>
    <submittedName>
        <fullName evidence="1">Uncharacterized protein</fullName>
    </submittedName>
</protein>
<evidence type="ECO:0000313" key="2">
    <source>
        <dbReference type="Proteomes" id="UP000221837"/>
    </source>
</evidence>
<gene>
    <name evidence="1" type="ORF">BF_0081</name>
</gene>
<organism evidence="1 2">
    <name type="scientific">Serratia phage BF</name>
    <dbReference type="NCBI Taxonomy" id="1962671"/>
    <lineage>
        <taxon>Viruses</taxon>
        <taxon>Duplodnaviria</taxon>
        <taxon>Heunggongvirae</taxon>
        <taxon>Uroviricota</taxon>
        <taxon>Caudoviricetes</taxon>
        <taxon>Eneladusvirus</taxon>
        <taxon>Eneladusvirus BF</taxon>
    </lineage>
</organism>
<name>A0A1S6UA42_9CAUD</name>
<keyword evidence="2" id="KW-1185">Reference proteome</keyword>
<dbReference type="OrthoDB" id="32877at10239"/>
<proteinExistence type="predicted"/>
<accession>A0A1S6UA42</accession>
<dbReference type="Proteomes" id="UP000221837">
    <property type="component" value="Genome"/>
</dbReference>
<dbReference type="EMBL" id="KY630187">
    <property type="protein sequence ID" value="AQW88606.1"/>
    <property type="molecule type" value="Genomic_DNA"/>
</dbReference>
<sequence>MTIEIKLNDKTYELPTDIDIMDEPDDERVIKLSLTREGMTEGIWIVIHEKDLEDYQNNVVDEEYTRVCSLSNHAVCGIPWGAYVPYKLQGGDRPIAVFEDIINTETDEVFFPAKVLAAYKEANPESEEDSEEE</sequence>